<dbReference type="Proteomes" id="UP000747399">
    <property type="component" value="Unassembled WGS sequence"/>
</dbReference>
<keyword evidence="7 10" id="KW-0604">Photosystem II</keyword>
<accession>A0A8J4AQB7</accession>
<dbReference type="PANTHER" id="PTHR34963">
    <property type="match status" value="1"/>
</dbReference>
<comment type="similarity">
    <text evidence="8 10">Belongs to the Psb28 family.</text>
</comment>
<dbReference type="Gene3D" id="2.40.30.220">
    <property type="entry name" value="Photosystem II Psb28"/>
    <property type="match status" value="1"/>
</dbReference>
<evidence type="ECO:0000256" key="3">
    <source>
        <dbReference type="ARBA" id="ARBA00022531"/>
    </source>
</evidence>
<keyword evidence="3 10" id="KW-0602">Photosynthesis</keyword>
<keyword evidence="5" id="KW-0793">Thylakoid</keyword>
<evidence type="ECO:0000313" key="11">
    <source>
        <dbReference type="EMBL" id="GIL45701.1"/>
    </source>
</evidence>
<keyword evidence="6" id="KW-0472">Membrane</keyword>
<evidence type="ECO:0000313" key="12">
    <source>
        <dbReference type="Proteomes" id="UP000747399"/>
    </source>
</evidence>
<dbReference type="GO" id="GO:0009654">
    <property type="term" value="C:photosystem II oxygen evolving complex"/>
    <property type="evidence" value="ECO:0007669"/>
    <property type="project" value="InterPro"/>
</dbReference>
<dbReference type="HAMAP" id="MF_01370">
    <property type="entry name" value="PSII_Psb28"/>
    <property type="match status" value="1"/>
</dbReference>
<gene>
    <name evidence="11" type="ORF">Vafri_2882</name>
</gene>
<name>A0A8J4AQB7_9CHLO</name>
<dbReference type="InterPro" id="IPR038676">
    <property type="entry name" value="Psb28_c1_sf"/>
</dbReference>
<evidence type="ECO:0000256" key="8">
    <source>
        <dbReference type="ARBA" id="ARBA00060947"/>
    </source>
</evidence>
<evidence type="ECO:0000256" key="4">
    <source>
        <dbReference type="ARBA" id="ARBA00022640"/>
    </source>
</evidence>
<keyword evidence="4" id="KW-0934">Plastid</keyword>
<dbReference type="NCBIfam" id="TIGR03047">
    <property type="entry name" value="PS_II_psb28"/>
    <property type="match status" value="1"/>
</dbReference>
<evidence type="ECO:0000256" key="9">
    <source>
        <dbReference type="ARBA" id="ARBA00062039"/>
    </source>
</evidence>
<proteinExistence type="inferred from homology"/>
<dbReference type="EMBL" id="BNCO01000003">
    <property type="protein sequence ID" value="GIL45701.1"/>
    <property type="molecule type" value="Genomic_DNA"/>
</dbReference>
<comment type="caution">
    <text evidence="11">The sequence shown here is derived from an EMBL/GenBank/DDBJ whole genome shotgun (WGS) entry which is preliminary data.</text>
</comment>
<keyword evidence="2" id="KW-0150">Chloroplast</keyword>
<evidence type="ECO:0000256" key="10">
    <source>
        <dbReference type="RuleBase" id="RU003509"/>
    </source>
</evidence>
<dbReference type="InterPro" id="IPR005610">
    <property type="entry name" value="PSII_Psb28_class-1"/>
</dbReference>
<evidence type="ECO:0000256" key="5">
    <source>
        <dbReference type="ARBA" id="ARBA00023078"/>
    </source>
</evidence>
<dbReference type="AlphaFoldDB" id="A0A8J4AQB7"/>
<protein>
    <recommendedName>
        <fullName evidence="10">Photosystem II reaction center Psb28 protein</fullName>
    </recommendedName>
</protein>
<evidence type="ECO:0000256" key="2">
    <source>
        <dbReference type="ARBA" id="ARBA00022528"/>
    </source>
</evidence>
<evidence type="ECO:0000256" key="7">
    <source>
        <dbReference type="ARBA" id="ARBA00023276"/>
    </source>
</evidence>
<comment type="subunit">
    <text evidence="9">Part of the photosystem II complex.</text>
</comment>
<sequence>MMALRQAPFSRGARPFQAAAPRPIRMISCDAASLQFIKGVNEPTIPEVRLTRSRTGANGTATFIFENPSIFQASGEMGDITGLFLVDDEGVLSTTDVKAKFINGKPQAIEAKYQMRSQFEWDRFMRFMDRFAEDNGLGFEKN</sequence>
<dbReference type="GO" id="GO:0015979">
    <property type="term" value="P:photosynthesis"/>
    <property type="evidence" value="ECO:0007669"/>
    <property type="project" value="UniProtKB-KW"/>
</dbReference>
<dbReference type="GO" id="GO:0009535">
    <property type="term" value="C:chloroplast thylakoid membrane"/>
    <property type="evidence" value="ECO:0007669"/>
    <property type="project" value="UniProtKB-SubCell"/>
</dbReference>
<reference evidence="11" key="1">
    <citation type="journal article" date="2021" name="Proc. Natl. Acad. Sci. U.S.A.">
        <title>Three genomes in the algal genus Volvox reveal the fate of a haploid sex-determining region after a transition to homothallism.</title>
        <authorList>
            <person name="Yamamoto K."/>
            <person name="Hamaji T."/>
            <person name="Kawai-Toyooka H."/>
            <person name="Matsuzaki R."/>
            <person name="Takahashi F."/>
            <person name="Nishimura Y."/>
            <person name="Kawachi M."/>
            <person name="Noguchi H."/>
            <person name="Minakuchi Y."/>
            <person name="Umen J.G."/>
            <person name="Toyoda A."/>
            <person name="Nozaki H."/>
        </authorList>
    </citation>
    <scope>NUCLEOTIDE SEQUENCE</scope>
    <source>
        <strain evidence="11">NIES-3780</strain>
    </source>
</reference>
<dbReference type="PANTHER" id="PTHR34963:SF2">
    <property type="entry name" value="PHOTOSYSTEM II REACTION CENTER PSB28 PROTEIN, CHLOROPLASTIC"/>
    <property type="match status" value="1"/>
</dbReference>
<evidence type="ECO:0000256" key="1">
    <source>
        <dbReference type="ARBA" id="ARBA00004185"/>
    </source>
</evidence>
<organism evidence="11 12">
    <name type="scientific">Volvox africanus</name>
    <dbReference type="NCBI Taxonomy" id="51714"/>
    <lineage>
        <taxon>Eukaryota</taxon>
        <taxon>Viridiplantae</taxon>
        <taxon>Chlorophyta</taxon>
        <taxon>core chlorophytes</taxon>
        <taxon>Chlorophyceae</taxon>
        <taxon>CS clade</taxon>
        <taxon>Chlamydomonadales</taxon>
        <taxon>Volvocaceae</taxon>
        <taxon>Volvox</taxon>
    </lineage>
</organism>
<dbReference type="FunFam" id="2.40.30.220:FF:000001">
    <property type="entry name" value="Photosystem II reaction center Psb28 protein"/>
    <property type="match status" value="1"/>
</dbReference>
<dbReference type="Pfam" id="PF03912">
    <property type="entry name" value="Psb28"/>
    <property type="match status" value="1"/>
</dbReference>
<evidence type="ECO:0000256" key="6">
    <source>
        <dbReference type="ARBA" id="ARBA00023136"/>
    </source>
</evidence>
<keyword evidence="12" id="KW-1185">Reference proteome</keyword>
<comment type="subcellular location">
    <subcellularLocation>
        <location evidence="1">Plastid</location>
        <location evidence="1">Chloroplast thylakoid membrane</location>
        <topology evidence="1">Peripheral membrane protein</topology>
        <orientation evidence="1">Stromal side</orientation>
    </subcellularLocation>
</comment>